<dbReference type="InterPro" id="IPR018657">
    <property type="entry name" value="LarA-like_N"/>
</dbReference>
<dbReference type="PANTHER" id="PTHR33171:SF17">
    <property type="entry name" value="LARA-LIKE N-TERMINAL DOMAIN-CONTAINING PROTEIN"/>
    <property type="match status" value="1"/>
</dbReference>
<feature type="domain" description="LarA-like N-terminal" evidence="1">
    <location>
        <begin position="5"/>
        <end position="200"/>
    </location>
</feature>
<dbReference type="Gene3D" id="3.90.226.30">
    <property type="match status" value="1"/>
</dbReference>
<keyword evidence="4" id="KW-1185">Reference proteome</keyword>
<dbReference type="InterPro" id="IPR047926">
    <property type="entry name" value="Ni_dep_LarA"/>
</dbReference>
<gene>
    <name evidence="3" type="ORF">SAMN02745118_00562</name>
</gene>
<organism evidence="3 4">
    <name type="scientific">Selenihalanaerobacter shriftii</name>
    <dbReference type="NCBI Taxonomy" id="142842"/>
    <lineage>
        <taxon>Bacteria</taxon>
        <taxon>Bacillati</taxon>
        <taxon>Bacillota</taxon>
        <taxon>Clostridia</taxon>
        <taxon>Halanaerobiales</taxon>
        <taxon>Halobacteroidaceae</taxon>
        <taxon>Selenihalanaerobacter</taxon>
    </lineage>
</organism>
<dbReference type="NCBIfam" id="NF033504">
    <property type="entry name" value="Ni_dep_LarA"/>
    <property type="match status" value="1"/>
</dbReference>
<feature type="domain" description="Lactate racemase C-terminal" evidence="2">
    <location>
        <begin position="270"/>
        <end position="408"/>
    </location>
</feature>
<name>A0A1T4K1Y0_9FIRM</name>
<dbReference type="InterPro" id="IPR048068">
    <property type="entry name" value="LarA-like"/>
</dbReference>
<dbReference type="RefSeq" id="WP_078809069.1">
    <property type="nucleotide sequence ID" value="NZ_FUWM01000005.1"/>
</dbReference>
<evidence type="ECO:0000313" key="3">
    <source>
        <dbReference type="EMBL" id="SJZ36393.1"/>
    </source>
</evidence>
<proteinExistence type="predicted"/>
<dbReference type="STRING" id="142842.SAMN02745118_00562"/>
<dbReference type="Proteomes" id="UP000190625">
    <property type="component" value="Unassembled WGS sequence"/>
</dbReference>
<reference evidence="4" key="1">
    <citation type="submission" date="2017-02" db="EMBL/GenBank/DDBJ databases">
        <authorList>
            <person name="Varghese N."/>
            <person name="Submissions S."/>
        </authorList>
    </citation>
    <scope>NUCLEOTIDE SEQUENCE [LARGE SCALE GENOMIC DNA]</scope>
    <source>
        <strain evidence="4">ATCC BAA-73</strain>
    </source>
</reference>
<dbReference type="AlphaFoldDB" id="A0A1T4K1Y0"/>
<dbReference type="OrthoDB" id="9770545at2"/>
<accession>A0A1T4K1Y0</accession>
<evidence type="ECO:0000259" key="1">
    <source>
        <dbReference type="Pfam" id="PF09861"/>
    </source>
</evidence>
<dbReference type="InterPro" id="IPR048520">
    <property type="entry name" value="LarA_C"/>
</dbReference>
<dbReference type="Gene3D" id="3.40.50.11440">
    <property type="match status" value="1"/>
</dbReference>
<dbReference type="PANTHER" id="PTHR33171">
    <property type="entry name" value="LAR_N DOMAIN-CONTAINING PROTEIN"/>
    <property type="match status" value="1"/>
</dbReference>
<evidence type="ECO:0000313" key="4">
    <source>
        <dbReference type="Proteomes" id="UP000190625"/>
    </source>
</evidence>
<dbReference type="InterPro" id="IPR043166">
    <property type="entry name" value="LarA-like_C"/>
</dbReference>
<dbReference type="EMBL" id="FUWM01000005">
    <property type="protein sequence ID" value="SJZ36393.1"/>
    <property type="molecule type" value="Genomic_DNA"/>
</dbReference>
<protein>
    <submittedName>
        <fullName evidence="3">Nickel-dependent lactate racemase</fullName>
    </submittedName>
</protein>
<sequence>MELKYGEGKVSFEIDESKVTETLLADEKEGVEDPLEAIKESIKSPIGTDPLLEVAKRKSPKKVVIIVNDVSRPTPYNYILPPILEDLHEAGIKKDQITFIIATGIHDPHTDQQNEEIFGKELVENYSFKFHNPDEDLVNLGELSSGNTLHVNKEVVDADMVITTGVILPHYFAGFSGGRKSILPGVAGRDTIQFNHARMVKLLGNLPPLEENPVSLEMFEAANKVGVDFILNIVTNSEREIVKVVAGDLEEAWYAGTDISSKMYHVPLKEKTDVAIVSAGGYPRDINIYQAQKALDHADHGTKLGGTIIWVAKCQEGLAEEVFENWMYDAQKPEDNVKRIKKQFVIGGHKAYAISQVACHKEIILVSDLDEDITETLFAKKMDSVQAAIDYVEEKYNGDYNTIVMPQGSLTVPTVDH</sequence>
<dbReference type="GO" id="GO:0050043">
    <property type="term" value="F:lactate racemase activity"/>
    <property type="evidence" value="ECO:0007669"/>
    <property type="project" value="InterPro"/>
</dbReference>
<evidence type="ECO:0000259" key="2">
    <source>
        <dbReference type="Pfam" id="PF21113"/>
    </source>
</evidence>
<dbReference type="Pfam" id="PF21113">
    <property type="entry name" value="LarA_C"/>
    <property type="match status" value="1"/>
</dbReference>
<dbReference type="Pfam" id="PF09861">
    <property type="entry name" value="Lar_N"/>
    <property type="match status" value="1"/>
</dbReference>